<dbReference type="AlphaFoldDB" id="A0A9P4IBW8"/>
<evidence type="ECO:0008006" key="4">
    <source>
        <dbReference type="Google" id="ProtNLM"/>
    </source>
</evidence>
<proteinExistence type="predicted"/>
<feature type="signal peptide" evidence="1">
    <location>
        <begin position="1"/>
        <end position="24"/>
    </location>
</feature>
<keyword evidence="1" id="KW-0732">Signal</keyword>
<dbReference type="OrthoDB" id="2507140at2759"/>
<dbReference type="EMBL" id="ML978129">
    <property type="protein sequence ID" value="KAF2096435.1"/>
    <property type="molecule type" value="Genomic_DNA"/>
</dbReference>
<accession>A0A9P4IBW8</accession>
<sequence>MHYRAWYVTVLLFLAICYLPFTTPAPSAERVACGLQSTMEECLETTQSELNCCGPNATACLCDVYKAIASYGPSRRLKVNDFLTSKRCYNSCPNDPKSLEALHNETIHCDPLRVKYGAEDIQPTEELDGNNLRAFARPEPNHSKQRGLKGLEMALDISCQRKLLSSYRI</sequence>
<feature type="chain" id="PRO_5040240497" description="Extracellular membrane protein CFEM domain-containing protein" evidence="1">
    <location>
        <begin position="25"/>
        <end position="169"/>
    </location>
</feature>
<dbReference type="Proteomes" id="UP000799772">
    <property type="component" value="Unassembled WGS sequence"/>
</dbReference>
<evidence type="ECO:0000256" key="1">
    <source>
        <dbReference type="SAM" id="SignalP"/>
    </source>
</evidence>
<name>A0A9P4IBW8_9PEZI</name>
<keyword evidence="3" id="KW-1185">Reference proteome</keyword>
<evidence type="ECO:0000313" key="3">
    <source>
        <dbReference type="Proteomes" id="UP000799772"/>
    </source>
</evidence>
<reference evidence="2" key="1">
    <citation type="journal article" date="2020" name="Stud. Mycol.">
        <title>101 Dothideomycetes genomes: a test case for predicting lifestyles and emergence of pathogens.</title>
        <authorList>
            <person name="Haridas S."/>
            <person name="Albert R."/>
            <person name="Binder M."/>
            <person name="Bloem J."/>
            <person name="Labutti K."/>
            <person name="Salamov A."/>
            <person name="Andreopoulos B."/>
            <person name="Baker S."/>
            <person name="Barry K."/>
            <person name="Bills G."/>
            <person name="Bluhm B."/>
            <person name="Cannon C."/>
            <person name="Castanera R."/>
            <person name="Culley D."/>
            <person name="Daum C."/>
            <person name="Ezra D."/>
            <person name="Gonzalez J."/>
            <person name="Henrissat B."/>
            <person name="Kuo A."/>
            <person name="Liang C."/>
            <person name="Lipzen A."/>
            <person name="Lutzoni F."/>
            <person name="Magnuson J."/>
            <person name="Mondo S."/>
            <person name="Nolan M."/>
            <person name="Ohm R."/>
            <person name="Pangilinan J."/>
            <person name="Park H.-J."/>
            <person name="Ramirez L."/>
            <person name="Alfaro M."/>
            <person name="Sun H."/>
            <person name="Tritt A."/>
            <person name="Yoshinaga Y."/>
            <person name="Zwiers L.-H."/>
            <person name="Turgeon B."/>
            <person name="Goodwin S."/>
            <person name="Spatafora J."/>
            <person name="Crous P."/>
            <person name="Grigoriev I."/>
        </authorList>
    </citation>
    <scope>NUCLEOTIDE SEQUENCE</scope>
    <source>
        <strain evidence="2">CBS 133067</strain>
    </source>
</reference>
<evidence type="ECO:0000313" key="2">
    <source>
        <dbReference type="EMBL" id="KAF2096435.1"/>
    </source>
</evidence>
<gene>
    <name evidence="2" type="ORF">NA57DRAFT_58350</name>
</gene>
<organism evidence="2 3">
    <name type="scientific">Rhizodiscina lignyota</name>
    <dbReference type="NCBI Taxonomy" id="1504668"/>
    <lineage>
        <taxon>Eukaryota</taxon>
        <taxon>Fungi</taxon>
        <taxon>Dikarya</taxon>
        <taxon>Ascomycota</taxon>
        <taxon>Pezizomycotina</taxon>
        <taxon>Dothideomycetes</taxon>
        <taxon>Pleosporomycetidae</taxon>
        <taxon>Aulographales</taxon>
        <taxon>Rhizodiscinaceae</taxon>
        <taxon>Rhizodiscina</taxon>
    </lineage>
</organism>
<comment type="caution">
    <text evidence="2">The sequence shown here is derived from an EMBL/GenBank/DDBJ whole genome shotgun (WGS) entry which is preliminary data.</text>
</comment>
<protein>
    <recommendedName>
        <fullName evidence="4">Extracellular membrane protein CFEM domain-containing protein</fullName>
    </recommendedName>
</protein>